<sequence length="458" mass="52276">MGTPGSGRKRTPMKDRFSAEDEALSNIAREAEARLAAKRAARAEARDIRMRELERQQKEEDSERARYSHRSSHHRPYLGVEDALSVRSLGSHRFDEKSDKQYAENYTRPSSRNSASATTPLSGNSSRRGSGDTSSLIDPDASLSELRDIYDLKDQIQDVEGRYMQGLKELKESLSEVEEKYKKAMVSNAQLDNEKNNLIYQVDTLKDVIEEQEEQMAEFYRENEEKSKELERQKHMCSVLQHKMDELKEGLRQRDELIEKHGLVIIPDGTPNGDVNHEPVVGAITVVSQEAAQVLESAGEGPLDVRLRKLAGEKEELLSQIRKLKLQLEEERQKCSRSDSTVGDVAGLQNGSDLQFIEMQRDANRQISEYKFKLSKAEQDITTLEQSISRLEGQVLRYKTAAENAEKVEDELKAEKRKLQRELRTALDKIEEMEMTNSHLAKRLEKMKANRTALLAQQ</sequence>
<evidence type="ECO:0000256" key="4">
    <source>
        <dbReference type="ARBA" id="ARBA00040512"/>
    </source>
</evidence>
<feature type="coiled-coil region" evidence="5">
    <location>
        <begin position="167"/>
        <end position="260"/>
    </location>
</feature>
<dbReference type="Gene3D" id="1.20.5.4090">
    <property type="match status" value="1"/>
</dbReference>
<dbReference type="PANTHER" id="PTHR19212">
    <property type="entry name" value="LEUCINE RICH REPEAT IN FLII INTERACTING PROTEIN"/>
    <property type="match status" value="1"/>
</dbReference>
<gene>
    <name evidence="7" type="primary">LRRFIP2</name>
</gene>
<dbReference type="PANTHER" id="PTHR19212:SF6">
    <property type="entry name" value="LEUCINE-RICH REPEAT FLIGHTLESS-INTERACTING PROTEIN 2"/>
    <property type="match status" value="1"/>
</dbReference>
<evidence type="ECO:0000256" key="6">
    <source>
        <dbReference type="SAM" id="MobiDB-lite"/>
    </source>
</evidence>
<reference evidence="7" key="3">
    <citation type="submission" date="2025-09" db="UniProtKB">
        <authorList>
            <consortium name="Ensembl"/>
        </authorList>
    </citation>
    <scope>IDENTIFICATION</scope>
</reference>
<keyword evidence="8" id="KW-1185">Reference proteome</keyword>
<dbReference type="Pfam" id="PF09738">
    <property type="entry name" value="LRRFIP"/>
    <property type="match status" value="1"/>
</dbReference>
<proteinExistence type="inferred from homology"/>
<dbReference type="GeneTree" id="ENSGT00530000063564"/>
<feature type="coiled-coil region" evidence="5">
    <location>
        <begin position="307"/>
        <end position="334"/>
    </location>
</feature>
<feature type="compositionally biased region" description="Basic and acidic residues" evidence="6">
    <location>
        <begin position="40"/>
        <end position="66"/>
    </location>
</feature>
<evidence type="ECO:0000313" key="7">
    <source>
        <dbReference type="Ensembl" id="ENSEASP00005010427.2"/>
    </source>
</evidence>
<feature type="compositionally biased region" description="Polar residues" evidence="6">
    <location>
        <begin position="107"/>
        <end position="136"/>
    </location>
</feature>
<dbReference type="FunFam" id="1.20.5.4090:FF:000001">
    <property type="entry name" value="leucine-rich repeat flightless-interacting protein 2 isoform X1"/>
    <property type="match status" value="1"/>
</dbReference>
<reference evidence="7" key="2">
    <citation type="submission" date="2025-08" db="UniProtKB">
        <authorList>
            <consortium name="Ensembl"/>
        </authorList>
    </citation>
    <scope>IDENTIFICATION</scope>
</reference>
<comment type="similarity">
    <text evidence="1">Belongs to the LRRFIP family.</text>
</comment>
<dbReference type="GO" id="GO:0016055">
    <property type="term" value="P:Wnt signaling pathway"/>
    <property type="evidence" value="ECO:0007669"/>
    <property type="project" value="UniProtKB-KW"/>
</dbReference>
<organism evidence="7 8">
    <name type="scientific">Equus asinus</name>
    <name type="common">Donkey</name>
    <name type="synonym">Equus africanus asinus</name>
    <dbReference type="NCBI Taxonomy" id="9793"/>
    <lineage>
        <taxon>Eukaryota</taxon>
        <taxon>Metazoa</taxon>
        <taxon>Chordata</taxon>
        <taxon>Craniata</taxon>
        <taxon>Vertebrata</taxon>
        <taxon>Euteleostomi</taxon>
        <taxon>Mammalia</taxon>
        <taxon>Eutheria</taxon>
        <taxon>Laurasiatheria</taxon>
        <taxon>Perissodactyla</taxon>
        <taxon>Equidae</taxon>
        <taxon>Equus</taxon>
    </lineage>
</organism>
<name>A0A8C4LFE6_EQUAS</name>
<dbReference type="AlphaFoldDB" id="A0A8C4LFE6"/>
<feature type="region of interest" description="Disordered" evidence="6">
    <location>
        <begin position="40"/>
        <end position="141"/>
    </location>
</feature>
<dbReference type="Ensembl" id="ENSEAST00005011347.2">
    <property type="protein sequence ID" value="ENSEASP00005010427.2"/>
    <property type="gene ID" value="ENSEASG00005007395.2"/>
</dbReference>
<evidence type="ECO:0000313" key="8">
    <source>
        <dbReference type="Proteomes" id="UP000694387"/>
    </source>
</evidence>
<keyword evidence="2" id="KW-0879">Wnt signaling pathway</keyword>
<dbReference type="Proteomes" id="UP000694387">
    <property type="component" value="Chromosome 21"/>
</dbReference>
<dbReference type="InterPro" id="IPR019139">
    <property type="entry name" value="LRRFIP1/2"/>
</dbReference>
<feature type="compositionally biased region" description="Basic residues" evidence="6">
    <location>
        <begin position="67"/>
        <end position="76"/>
    </location>
</feature>
<feature type="coiled-coil region" evidence="5">
    <location>
        <begin position="360"/>
        <end position="450"/>
    </location>
</feature>
<evidence type="ECO:0000256" key="3">
    <source>
        <dbReference type="ARBA" id="ARBA00023054"/>
    </source>
</evidence>
<dbReference type="GO" id="GO:0006355">
    <property type="term" value="P:regulation of DNA-templated transcription"/>
    <property type="evidence" value="ECO:0007669"/>
    <property type="project" value="InterPro"/>
</dbReference>
<reference evidence="7 8" key="1">
    <citation type="journal article" date="2020" name="Nat. Commun.">
        <title>Donkey genomes provide new insights into domestication and selection for coat color.</title>
        <authorList>
            <person name="Wang"/>
            <person name="C."/>
            <person name="Li"/>
            <person name="H."/>
            <person name="Guo"/>
            <person name="Y."/>
            <person name="Huang"/>
            <person name="J."/>
            <person name="Sun"/>
            <person name="Y."/>
            <person name="Min"/>
            <person name="J."/>
            <person name="Wang"/>
            <person name="J."/>
            <person name="Fang"/>
            <person name="X."/>
            <person name="Zhao"/>
            <person name="Z."/>
            <person name="Wang"/>
            <person name="S."/>
            <person name="Zhang"/>
            <person name="Y."/>
            <person name="Liu"/>
            <person name="Q."/>
            <person name="Jiang"/>
            <person name="Q."/>
            <person name="Wang"/>
            <person name="X."/>
            <person name="Guo"/>
            <person name="Y."/>
            <person name="Yang"/>
            <person name="C."/>
            <person name="Wang"/>
            <person name="Y."/>
            <person name="Tian"/>
            <person name="F."/>
            <person name="Zhuang"/>
            <person name="G."/>
            <person name="Fan"/>
            <person name="Y."/>
            <person name="Gao"/>
            <person name="Q."/>
            <person name="Li"/>
            <person name="Y."/>
            <person name="Ju"/>
            <person name="Z."/>
            <person name="Li"/>
            <person name="J."/>
            <person name="Li"/>
            <person name="R."/>
            <person name="Hou"/>
            <person name="M."/>
            <person name="Yang"/>
            <person name="G."/>
            <person name="Liu"/>
            <person name="G."/>
            <person name="Liu"/>
            <person name="W."/>
            <person name="Guo"/>
            <person name="J."/>
            <person name="Pan"/>
            <person name="S."/>
            <person name="Fan"/>
            <person name="G."/>
            <person name="Zhang"/>
            <person name="W."/>
            <person name="Zhang"/>
            <person name="R."/>
            <person name="Yu"/>
            <person name="J."/>
            <person name="Zhang"/>
            <person name="X."/>
            <person name="Yin"/>
            <person name="Q."/>
            <person name="Ji"/>
            <person name="C."/>
            <person name="Jin"/>
            <person name="Y."/>
            <person name="Yue"/>
            <person name="G."/>
            <person name="Liu"/>
            <person name="M."/>
            <person name="Xu"/>
            <person name="J."/>
            <person name="Liu"/>
            <person name="S."/>
            <person name="Jordana"/>
            <person name="J."/>
            <person name="Noce"/>
            <person name="A."/>
            <person name="Amills"/>
            <person name="M."/>
            <person name="Wu"/>
            <person name="D.D."/>
            <person name="Li"/>
            <person name="S."/>
            <person name="Zhou"/>
            <person name="X. and Zhong"/>
            <person name="J."/>
        </authorList>
    </citation>
    <scope>NUCLEOTIDE SEQUENCE [LARGE SCALE GENOMIC DNA]</scope>
</reference>
<evidence type="ECO:0000256" key="5">
    <source>
        <dbReference type="SAM" id="Coils"/>
    </source>
</evidence>
<evidence type="ECO:0000256" key="1">
    <source>
        <dbReference type="ARBA" id="ARBA00008275"/>
    </source>
</evidence>
<feature type="compositionally biased region" description="Basic and acidic residues" evidence="6">
    <location>
        <begin position="92"/>
        <end position="102"/>
    </location>
</feature>
<evidence type="ECO:0000256" key="2">
    <source>
        <dbReference type="ARBA" id="ARBA00022687"/>
    </source>
</evidence>
<keyword evidence="3 5" id="KW-0175">Coiled coil</keyword>
<accession>A0A8C4LFE6</accession>
<protein>
    <recommendedName>
        <fullName evidence="4">Leucine-rich repeat flightless-interacting protein 2</fullName>
    </recommendedName>
</protein>